<organism evidence="7 8">
    <name type="scientific">Desulfotalea psychrophila</name>
    <dbReference type="NCBI Taxonomy" id="84980"/>
    <lineage>
        <taxon>Bacteria</taxon>
        <taxon>Pseudomonadati</taxon>
        <taxon>Thermodesulfobacteriota</taxon>
        <taxon>Desulfobulbia</taxon>
        <taxon>Desulfobulbales</taxon>
        <taxon>Desulfocapsaceae</taxon>
        <taxon>Desulfotalea</taxon>
    </lineage>
</organism>
<accession>A0ABS3AUC2</accession>
<evidence type="ECO:0000256" key="3">
    <source>
        <dbReference type="ARBA" id="ARBA00022692"/>
    </source>
</evidence>
<keyword evidence="5 6" id="KW-0472">Membrane</keyword>
<proteinExistence type="predicted"/>
<sequence>MTILNRYILSQFIRTFFIVAAAFLSLYILIDFFEKIDNFMEAGKSFGLILQFFILSIPFIIDMLGPILILLAGIISLGVLSHNNELTAMMSSGIHIRTIINPILVGALICTMLFLAMSQWLLPRTIAATNTIWYEEVRGKIPLGIYRNGRYYYKGKEGFYSFARPWPGKNIFHNFSYSSWSPDHKLETLVSARKAEWNEGEWHLTNGQIQIKSSQENYLTRLFDKKTFPFPENPNFFFVPEYQSAELSLTQLFQAMHKQETHGETVVAQTNFYGRISYTLLGIPLLFLGLPVLLISYRKWGKNLSIAIPASCGMAFLAWGIWGALQSLARVDYIPPLLAASLIHIIFGFSGFFLLHKQEN</sequence>
<keyword evidence="4 6" id="KW-1133">Transmembrane helix</keyword>
<feature type="transmembrane region" description="Helical" evidence="6">
    <location>
        <begin position="12"/>
        <end position="30"/>
    </location>
</feature>
<dbReference type="PANTHER" id="PTHR33529:SF2">
    <property type="entry name" value="LIPOPOLYSACCHARIDE EXPORT SYSTEM PERMEASE PROTEIN LPTG"/>
    <property type="match status" value="1"/>
</dbReference>
<evidence type="ECO:0000256" key="6">
    <source>
        <dbReference type="SAM" id="Phobius"/>
    </source>
</evidence>
<evidence type="ECO:0000256" key="4">
    <source>
        <dbReference type="ARBA" id="ARBA00022989"/>
    </source>
</evidence>
<dbReference type="Pfam" id="PF03739">
    <property type="entry name" value="LptF_LptG"/>
    <property type="match status" value="1"/>
</dbReference>
<evidence type="ECO:0000256" key="2">
    <source>
        <dbReference type="ARBA" id="ARBA00022475"/>
    </source>
</evidence>
<dbReference type="InterPro" id="IPR005495">
    <property type="entry name" value="LptG/LptF_permease"/>
</dbReference>
<evidence type="ECO:0000256" key="1">
    <source>
        <dbReference type="ARBA" id="ARBA00004651"/>
    </source>
</evidence>
<feature type="transmembrane region" description="Helical" evidence="6">
    <location>
        <begin position="276"/>
        <end position="297"/>
    </location>
</feature>
<keyword evidence="8" id="KW-1185">Reference proteome</keyword>
<protein>
    <submittedName>
        <fullName evidence="7">LptF/LptG family permease</fullName>
    </submittedName>
</protein>
<dbReference type="Proteomes" id="UP000717534">
    <property type="component" value="Unassembled WGS sequence"/>
</dbReference>
<feature type="transmembrane region" description="Helical" evidence="6">
    <location>
        <begin position="99"/>
        <end position="122"/>
    </location>
</feature>
<feature type="transmembrane region" description="Helical" evidence="6">
    <location>
        <begin position="337"/>
        <end position="355"/>
    </location>
</feature>
<feature type="transmembrane region" description="Helical" evidence="6">
    <location>
        <begin position="304"/>
        <end position="325"/>
    </location>
</feature>
<evidence type="ECO:0000313" key="8">
    <source>
        <dbReference type="Proteomes" id="UP000717534"/>
    </source>
</evidence>
<dbReference type="EMBL" id="JAFITO010000025">
    <property type="protein sequence ID" value="MBN4068572.1"/>
    <property type="molecule type" value="Genomic_DNA"/>
</dbReference>
<comment type="caution">
    <text evidence="7">The sequence shown here is derived from an EMBL/GenBank/DDBJ whole genome shotgun (WGS) entry which is preliminary data.</text>
</comment>
<comment type="subcellular location">
    <subcellularLocation>
        <location evidence="1">Cell membrane</location>
        <topology evidence="1">Multi-pass membrane protein</topology>
    </subcellularLocation>
</comment>
<dbReference type="PANTHER" id="PTHR33529">
    <property type="entry name" value="SLR0882 PROTEIN-RELATED"/>
    <property type="match status" value="1"/>
</dbReference>
<name>A0ABS3AUC2_9BACT</name>
<keyword evidence="3 6" id="KW-0812">Transmembrane</keyword>
<reference evidence="7 8" key="1">
    <citation type="submission" date="2021-02" db="EMBL/GenBank/DDBJ databases">
        <title>Activity-based single-cell genomes from oceanic crustal fluid captures similar information to metagenomic and metatranscriptomic surveys with orders of magnitude less sampling.</title>
        <authorList>
            <person name="D'Angelo T.S."/>
            <person name="Orcutt B.N."/>
        </authorList>
    </citation>
    <scope>NUCLEOTIDE SEQUENCE [LARGE SCALE GENOMIC DNA]</scope>
    <source>
        <strain evidence="7">AH-315-G02</strain>
    </source>
</reference>
<evidence type="ECO:0000313" key="7">
    <source>
        <dbReference type="EMBL" id="MBN4068572.1"/>
    </source>
</evidence>
<feature type="transmembrane region" description="Helical" evidence="6">
    <location>
        <begin position="50"/>
        <end position="79"/>
    </location>
</feature>
<keyword evidence="2" id="KW-1003">Cell membrane</keyword>
<evidence type="ECO:0000256" key="5">
    <source>
        <dbReference type="ARBA" id="ARBA00023136"/>
    </source>
</evidence>
<gene>
    <name evidence="7" type="ORF">JYU06_03505</name>
</gene>